<protein>
    <submittedName>
        <fullName evidence="1">Uncharacterized protein</fullName>
    </submittedName>
</protein>
<comment type="caution">
    <text evidence="1">The sequence shown here is derived from an EMBL/GenBank/DDBJ whole genome shotgun (WGS) entry which is preliminary data.</text>
</comment>
<sequence>VFMHPSFHLLHHSIPSSISGTFQLRRNLDPCLNCMLWLGWSRVSLLESHATGDRLKNSPAPNPAELQTNRAELCWTDTEAASERTAGLDSDFLKGQAACFHPAGPASGQ</sequence>
<evidence type="ECO:0000313" key="2">
    <source>
        <dbReference type="Proteomes" id="UP001434883"/>
    </source>
</evidence>
<dbReference type="EMBL" id="JAHRIN010059806">
    <property type="protein sequence ID" value="MEQ2212459.1"/>
    <property type="molecule type" value="Genomic_DNA"/>
</dbReference>
<dbReference type="Proteomes" id="UP001434883">
    <property type="component" value="Unassembled WGS sequence"/>
</dbReference>
<keyword evidence="2" id="KW-1185">Reference proteome</keyword>
<evidence type="ECO:0000313" key="1">
    <source>
        <dbReference type="EMBL" id="MEQ2212459.1"/>
    </source>
</evidence>
<proteinExistence type="predicted"/>
<gene>
    <name evidence="1" type="ORF">XENOCAPTIV_030979</name>
</gene>
<feature type="non-terminal residue" evidence="1">
    <location>
        <position position="1"/>
    </location>
</feature>
<organism evidence="1 2">
    <name type="scientific">Xenoophorus captivus</name>
    <dbReference type="NCBI Taxonomy" id="1517983"/>
    <lineage>
        <taxon>Eukaryota</taxon>
        <taxon>Metazoa</taxon>
        <taxon>Chordata</taxon>
        <taxon>Craniata</taxon>
        <taxon>Vertebrata</taxon>
        <taxon>Euteleostomi</taxon>
        <taxon>Actinopterygii</taxon>
        <taxon>Neopterygii</taxon>
        <taxon>Teleostei</taxon>
        <taxon>Neoteleostei</taxon>
        <taxon>Acanthomorphata</taxon>
        <taxon>Ovalentaria</taxon>
        <taxon>Atherinomorphae</taxon>
        <taxon>Cyprinodontiformes</taxon>
        <taxon>Goodeidae</taxon>
        <taxon>Xenoophorus</taxon>
    </lineage>
</organism>
<reference evidence="1 2" key="1">
    <citation type="submission" date="2021-06" db="EMBL/GenBank/DDBJ databases">
        <authorList>
            <person name="Palmer J.M."/>
        </authorList>
    </citation>
    <scope>NUCLEOTIDE SEQUENCE [LARGE SCALE GENOMIC DNA]</scope>
    <source>
        <strain evidence="1 2">XC_2019</strain>
        <tissue evidence="1">Muscle</tissue>
    </source>
</reference>
<accession>A0ABV0RWT8</accession>
<name>A0ABV0RWT8_9TELE</name>